<keyword evidence="4 6" id="KW-0067">ATP-binding</keyword>
<dbReference type="InterPro" id="IPR027417">
    <property type="entry name" value="P-loop_NTPase"/>
</dbReference>
<dbReference type="PANTHER" id="PTHR43776:SF7">
    <property type="entry name" value="D,D-DIPEPTIDE TRANSPORT ATP-BINDING PROTEIN DDPF-RELATED"/>
    <property type="match status" value="1"/>
</dbReference>
<evidence type="ECO:0000256" key="3">
    <source>
        <dbReference type="ARBA" id="ARBA00022741"/>
    </source>
</evidence>
<dbReference type="Pfam" id="PF00005">
    <property type="entry name" value="ABC_tran"/>
    <property type="match status" value="1"/>
</dbReference>
<evidence type="ECO:0000256" key="1">
    <source>
        <dbReference type="ARBA" id="ARBA00005417"/>
    </source>
</evidence>
<dbReference type="SUPFAM" id="SSF52540">
    <property type="entry name" value="P-loop containing nucleoside triphosphate hydrolases"/>
    <property type="match status" value="1"/>
</dbReference>
<dbReference type="CDD" id="cd03257">
    <property type="entry name" value="ABC_NikE_OppD_transporters"/>
    <property type="match status" value="1"/>
</dbReference>
<organism evidence="6 7">
    <name type="scientific">Desulfovibrio intestinalis</name>
    <dbReference type="NCBI Taxonomy" id="58621"/>
    <lineage>
        <taxon>Bacteria</taxon>
        <taxon>Pseudomonadati</taxon>
        <taxon>Thermodesulfobacteriota</taxon>
        <taxon>Desulfovibrionia</taxon>
        <taxon>Desulfovibrionales</taxon>
        <taxon>Desulfovibrionaceae</taxon>
        <taxon>Desulfovibrio</taxon>
    </lineage>
</organism>
<keyword evidence="7" id="KW-1185">Reference proteome</keyword>
<dbReference type="InterPro" id="IPR050319">
    <property type="entry name" value="ABC_transp_ATP-bind"/>
</dbReference>
<dbReference type="AlphaFoldDB" id="A0A7W8C167"/>
<name>A0A7W8C167_9BACT</name>
<dbReference type="PROSITE" id="PS50893">
    <property type="entry name" value="ABC_TRANSPORTER_2"/>
    <property type="match status" value="1"/>
</dbReference>
<proteinExistence type="inferred from homology"/>
<evidence type="ECO:0000313" key="7">
    <source>
        <dbReference type="Proteomes" id="UP000539075"/>
    </source>
</evidence>
<dbReference type="RefSeq" id="WP_183719451.1">
    <property type="nucleotide sequence ID" value="NZ_JACHGO010000005.1"/>
</dbReference>
<evidence type="ECO:0000256" key="4">
    <source>
        <dbReference type="ARBA" id="ARBA00022840"/>
    </source>
</evidence>
<gene>
    <name evidence="6" type="ORF">HNQ38_001793</name>
</gene>
<comment type="caution">
    <text evidence="6">The sequence shown here is derived from an EMBL/GenBank/DDBJ whole genome shotgun (WGS) entry which is preliminary data.</text>
</comment>
<dbReference type="InterPro" id="IPR003593">
    <property type="entry name" value="AAA+_ATPase"/>
</dbReference>
<dbReference type="GO" id="GO:0055085">
    <property type="term" value="P:transmembrane transport"/>
    <property type="evidence" value="ECO:0007669"/>
    <property type="project" value="UniProtKB-ARBA"/>
</dbReference>
<dbReference type="GO" id="GO:0016887">
    <property type="term" value="F:ATP hydrolysis activity"/>
    <property type="evidence" value="ECO:0007669"/>
    <property type="project" value="InterPro"/>
</dbReference>
<dbReference type="Gene3D" id="3.40.50.300">
    <property type="entry name" value="P-loop containing nucleotide triphosphate hydrolases"/>
    <property type="match status" value="1"/>
</dbReference>
<comment type="similarity">
    <text evidence="1">Belongs to the ABC transporter superfamily.</text>
</comment>
<dbReference type="PROSITE" id="PS00211">
    <property type="entry name" value="ABC_TRANSPORTER_1"/>
    <property type="match status" value="1"/>
</dbReference>
<dbReference type="InterPro" id="IPR017871">
    <property type="entry name" value="ABC_transporter-like_CS"/>
</dbReference>
<reference evidence="6 7" key="1">
    <citation type="submission" date="2020-08" db="EMBL/GenBank/DDBJ databases">
        <title>Genomic Encyclopedia of Type Strains, Phase IV (KMG-IV): sequencing the most valuable type-strain genomes for metagenomic binning, comparative biology and taxonomic classification.</title>
        <authorList>
            <person name="Goeker M."/>
        </authorList>
    </citation>
    <scope>NUCLEOTIDE SEQUENCE [LARGE SCALE GENOMIC DNA]</scope>
    <source>
        <strain evidence="6 7">DSM 11275</strain>
    </source>
</reference>
<dbReference type="Proteomes" id="UP000539075">
    <property type="component" value="Unassembled WGS sequence"/>
</dbReference>
<dbReference type="InterPro" id="IPR003439">
    <property type="entry name" value="ABC_transporter-like_ATP-bd"/>
</dbReference>
<evidence type="ECO:0000259" key="5">
    <source>
        <dbReference type="PROSITE" id="PS50893"/>
    </source>
</evidence>
<evidence type="ECO:0000256" key="2">
    <source>
        <dbReference type="ARBA" id="ARBA00022448"/>
    </source>
</evidence>
<dbReference type="PANTHER" id="PTHR43776">
    <property type="entry name" value="TRANSPORT ATP-BINDING PROTEIN"/>
    <property type="match status" value="1"/>
</dbReference>
<dbReference type="SMART" id="SM00382">
    <property type="entry name" value="AAA"/>
    <property type="match status" value="1"/>
</dbReference>
<dbReference type="GO" id="GO:0005524">
    <property type="term" value="F:ATP binding"/>
    <property type="evidence" value="ECO:0007669"/>
    <property type="project" value="UniProtKB-KW"/>
</dbReference>
<protein>
    <submittedName>
        <fullName evidence="6">Nickel transport system ATP-binding protein</fullName>
    </submittedName>
</protein>
<evidence type="ECO:0000313" key="6">
    <source>
        <dbReference type="EMBL" id="MBB5143693.1"/>
    </source>
</evidence>
<dbReference type="EMBL" id="JACHGO010000005">
    <property type="protein sequence ID" value="MBB5143693.1"/>
    <property type="molecule type" value="Genomic_DNA"/>
</dbReference>
<sequence>MLEVANVCKSYGKGGFWRTEKQPVLHGINISVPAGASVGLVGESGSGKSTLGRLILGLEPADSGRILMQGQPVRQWRKKHAGGMSVVFQDYTTSVNPAYTIADIIREPLVACGKSKGTDATIAELMDRVSLSPKLTNHLPHEVSGGQLQRACIARAIATNPTFVLFDEAISSLDVSVQAKILELLRELKGDMTYFFIAHDLQAVTYLCDDIYFLQKGSVVEQCSSTALAHVSSDYAKRLIGSAILFQSRWTGK</sequence>
<keyword evidence="2" id="KW-0813">Transport</keyword>
<accession>A0A7W8C167</accession>
<feature type="domain" description="ABC transporter" evidence="5">
    <location>
        <begin position="2"/>
        <end position="241"/>
    </location>
</feature>
<keyword evidence="3" id="KW-0547">Nucleotide-binding</keyword>